<feature type="transmembrane region" description="Helical" evidence="1">
    <location>
        <begin position="156"/>
        <end position="179"/>
    </location>
</feature>
<accession>A0A6J7HEW4</accession>
<evidence type="ECO:0000313" key="2">
    <source>
        <dbReference type="EMBL" id="CAB4918132.1"/>
    </source>
</evidence>
<reference evidence="2" key="1">
    <citation type="submission" date="2020-05" db="EMBL/GenBank/DDBJ databases">
        <authorList>
            <person name="Chiriac C."/>
            <person name="Salcher M."/>
            <person name="Ghai R."/>
            <person name="Kavagutti S V."/>
        </authorList>
    </citation>
    <scope>NUCLEOTIDE SEQUENCE</scope>
</reference>
<sequence>MQSSNPVLNRSFKNPNYPAVDSNKLEELYSAPAASSARTGRMTIDDVVTRTGILLGVLLIAGGFAWTLNLGGGIVMISLLAGFALAMVNTFSKTIRPGLIVAYAAVQGIALGSISHVLNGAYPGIAGQAVMGTICAFIGMLFAYRSGRIRVTPKFTKMLIGAAIGYFLLGLASMIGSFFGLGSGLGLFGISGFGPMIAVAGVALASFFLILDFDQIQKGVAAGAPEQESWRAAFGLMVTIVWLYMEILRLLSILRGRD</sequence>
<keyword evidence="1" id="KW-1133">Transmembrane helix</keyword>
<dbReference type="InterPro" id="IPR010539">
    <property type="entry name" value="BaxI_1-like"/>
</dbReference>
<feature type="transmembrane region" description="Helical" evidence="1">
    <location>
        <begin position="124"/>
        <end position="144"/>
    </location>
</feature>
<protein>
    <submittedName>
        <fullName evidence="2">Unannotated protein</fullName>
    </submittedName>
</protein>
<proteinExistence type="predicted"/>
<dbReference type="PIRSF" id="PIRSF009160">
    <property type="entry name" value="UCP009160"/>
    <property type="match status" value="1"/>
</dbReference>
<dbReference type="PANTHER" id="PTHR41282">
    <property type="entry name" value="CONSERVED TRANSMEMBRANE PROTEIN-RELATED"/>
    <property type="match status" value="1"/>
</dbReference>
<evidence type="ECO:0000256" key="1">
    <source>
        <dbReference type="SAM" id="Phobius"/>
    </source>
</evidence>
<organism evidence="2">
    <name type="scientific">freshwater metagenome</name>
    <dbReference type="NCBI Taxonomy" id="449393"/>
    <lineage>
        <taxon>unclassified sequences</taxon>
        <taxon>metagenomes</taxon>
        <taxon>ecological metagenomes</taxon>
    </lineage>
</organism>
<feature type="transmembrane region" description="Helical" evidence="1">
    <location>
        <begin position="47"/>
        <end position="66"/>
    </location>
</feature>
<dbReference type="PANTHER" id="PTHR41282:SF1">
    <property type="entry name" value="CONSERVED TRANSMEMBRANE PROTEIN-RELATED"/>
    <property type="match status" value="1"/>
</dbReference>
<feature type="transmembrane region" description="Helical" evidence="1">
    <location>
        <begin position="98"/>
        <end position="118"/>
    </location>
</feature>
<dbReference type="Pfam" id="PF12811">
    <property type="entry name" value="BaxI_1"/>
    <property type="match status" value="1"/>
</dbReference>
<keyword evidence="1" id="KW-0812">Transmembrane</keyword>
<dbReference type="AlphaFoldDB" id="A0A6J7HEW4"/>
<gene>
    <name evidence="2" type="ORF">UFOPK3614_00705</name>
</gene>
<feature type="transmembrane region" description="Helical" evidence="1">
    <location>
        <begin position="72"/>
        <end position="91"/>
    </location>
</feature>
<feature type="transmembrane region" description="Helical" evidence="1">
    <location>
        <begin position="232"/>
        <end position="254"/>
    </location>
</feature>
<feature type="transmembrane region" description="Helical" evidence="1">
    <location>
        <begin position="185"/>
        <end position="211"/>
    </location>
</feature>
<keyword evidence="1" id="KW-0472">Membrane</keyword>
<name>A0A6J7HEW4_9ZZZZ</name>
<dbReference type="EMBL" id="CAFBMS010000034">
    <property type="protein sequence ID" value="CAB4918132.1"/>
    <property type="molecule type" value="Genomic_DNA"/>
</dbReference>